<feature type="domain" description="Transglycosylase SLT" evidence="1">
    <location>
        <begin position="159"/>
        <end position="233"/>
    </location>
</feature>
<comment type="caution">
    <text evidence="2">The sequence shown here is derived from an EMBL/GenBank/DDBJ whole genome shotgun (WGS) entry which is preliminary data.</text>
</comment>
<dbReference type="InterPro" id="IPR008258">
    <property type="entry name" value="Transglycosylase_SLT_dom_1"/>
</dbReference>
<name>A0A229FX26_9BURK</name>
<accession>A0A229FX26</accession>
<dbReference type="AlphaFoldDB" id="A0A229FX26"/>
<evidence type="ECO:0000313" key="2">
    <source>
        <dbReference type="EMBL" id="OXL16567.1"/>
    </source>
</evidence>
<dbReference type="InterPro" id="IPR023346">
    <property type="entry name" value="Lysozyme-like_dom_sf"/>
</dbReference>
<proteinExistence type="predicted"/>
<gene>
    <name evidence="2" type="ORF">AOC33_03890</name>
</gene>
<dbReference type="Proteomes" id="UP000215188">
    <property type="component" value="Unassembled WGS sequence"/>
</dbReference>
<evidence type="ECO:0000259" key="1">
    <source>
        <dbReference type="Pfam" id="PF01464"/>
    </source>
</evidence>
<dbReference type="SUPFAM" id="SSF53955">
    <property type="entry name" value="Lysozyme-like"/>
    <property type="match status" value="1"/>
</dbReference>
<organism evidence="2 3">
    <name type="scientific">Polynucleobacter cosmopolitanus</name>
    <dbReference type="NCBI Taxonomy" id="351345"/>
    <lineage>
        <taxon>Bacteria</taxon>
        <taxon>Pseudomonadati</taxon>
        <taxon>Pseudomonadota</taxon>
        <taxon>Betaproteobacteria</taxon>
        <taxon>Burkholderiales</taxon>
        <taxon>Burkholderiaceae</taxon>
        <taxon>Polynucleobacter</taxon>
    </lineage>
</organism>
<dbReference type="OrthoDB" id="9815002at2"/>
<dbReference type="Gene3D" id="1.10.530.10">
    <property type="match status" value="1"/>
</dbReference>
<protein>
    <recommendedName>
        <fullName evidence="1">Transglycosylase SLT domain-containing protein</fullName>
    </recommendedName>
</protein>
<dbReference type="Pfam" id="PF01464">
    <property type="entry name" value="SLT"/>
    <property type="match status" value="1"/>
</dbReference>
<reference evidence="2 3" key="1">
    <citation type="submission" date="2017-06" db="EMBL/GenBank/DDBJ databases">
        <title>Reclassification of a Polynucleobacter cosmopolitanus strain isolated from tropical Lake Victoria as Polynucleobacter victoriensis comb. nov.</title>
        <authorList>
            <person name="Hahn M.W."/>
        </authorList>
    </citation>
    <scope>NUCLEOTIDE SEQUENCE [LARGE SCALE GENOMIC DNA]</scope>
    <source>
        <strain evidence="2 3">MWH-MoIso2</strain>
    </source>
</reference>
<keyword evidence="3" id="KW-1185">Reference proteome</keyword>
<sequence>MLYFESVNETLFKKVEMNTNTLKMVITGIQDRASSAPVDLLSIAKAKFKGVMSSLGVLASFMVLAMWMNQPLRVELASWLIPTGAYQIFQNGFETVPSVAPQAAKIPTSLVDTNAVDPKILKSGAERQAVASYISSKYKIAHSASLDFVDKAMTVSREVGLDPTLILAVTAVESSFNPLAESKKGAQGLMQVMTRVHVEKFQLFGGHEAALDPDANMRVGSLILREYIAKGGSLNAGLRLYVGASSIFISDGGYGEKVLAERDRLRQAAALRVASLGQSLY</sequence>
<evidence type="ECO:0000313" key="3">
    <source>
        <dbReference type="Proteomes" id="UP000215188"/>
    </source>
</evidence>
<dbReference type="EMBL" id="NJGG01000001">
    <property type="protein sequence ID" value="OXL16567.1"/>
    <property type="molecule type" value="Genomic_DNA"/>
</dbReference>